<reference evidence="3 4" key="1">
    <citation type="submission" date="2024-10" db="EMBL/GenBank/DDBJ databases">
        <authorList>
            <person name="Ratan Roy A."/>
            <person name="Morales Sandoval P.H."/>
            <person name="De Los Santos Villalobos S."/>
            <person name="Chakraborty S."/>
            <person name="Mukherjee J."/>
        </authorList>
    </citation>
    <scope>NUCLEOTIDE SEQUENCE [LARGE SCALE GENOMIC DNA]</scope>
    <source>
        <strain evidence="3 4">S1</strain>
    </source>
</reference>
<comment type="caution">
    <text evidence="3">The sequence shown here is derived from an EMBL/GenBank/DDBJ whole genome shotgun (WGS) entry which is preliminary data.</text>
</comment>
<evidence type="ECO:0000313" key="3">
    <source>
        <dbReference type="EMBL" id="MFE4107368.1"/>
    </source>
</evidence>
<dbReference type="EMBL" id="JBHZOL010000086">
    <property type="protein sequence ID" value="MFE4107368.1"/>
    <property type="molecule type" value="Genomic_DNA"/>
</dbReference>
<dbReference type="Proteomes" id="UP001600165">
    <property type="component" value="Unassembled WGS sequence"/>
</dbReference>
<evidence type="ECO:0000256" key="2">
    <source>
        <dbReference type="SAM" id="SignalP"/>
    </source>
</evidence>
<feature type="signal peptide" evidence="2">
    <location>
        <begin position="1"/>
        <end position="36"/>
    </location>
</feature>
<keyword evidence="2" id="KW-0732">Signal</keyword>
<gene>
    <name evidence="3" type="ORF">ACFVKH_13835</name>
</gene>
<keyword evidence="4" id="KW-1185">Reference proteome</keyword>
<feature type="chain" id="PRO_5046401771" description="Low temperature-induced protein" evidence="2">
    <location>
        <begin position="37"/>
        <end position="125"/>
    </location>
</feature>
<feature type="region of interest" description="Disordered" evidence="1">
    <location>
        <begin position="60"/>
        <end position="125"/>
    </location>
</feature>
<evidence type="ECO:0008006" key="5">
    <source>
        <dbReference type="Google" id="ProtNLM"/>
    </source>
</evidence>
<organism evidence="3 4">
    <name type="scientific">Almyronema epifaneia S1</name>
    <dbReference type="NCBI Taxonomy" id="2991925"/>
    <lineage>
        <taxon>Bacteria</taxon>
        <taxon>Bacillati</taxon>
        <taxon>Cyanobacteriota</taxon>
        <taxon>Cyanophyceae</taxon>
        <taxon>Nodosilineales</taxon>
        <taxon>Nodosilineaceae</taxon>
        <taxon>Almyronema</taxon>
        <taxon>Almyronema epifaneia</taxon>
    </lineage>
</organism>
<protein>
    <recommendedName>
        <fullName evidence="5">Low temperature-induced protein</fullName>
    </recommendedName>
</protein>
<dbReference type="RefSeq" id="WP_377966012.1">
    <property type="nucleotide sequence ID" value="NZ_JBHZOL010000086.1"/>
</dbReference>
<proteinExistence type="predicted"/>
<accession>A0ABW6IGN0</accession>
<sequence>MKMSLNATSIRRVVASVLAFCLCASLVFGFSGVAQARGSDDYQKNDRGQLQNYEPYDTVQSKADGMNQYDDTDPRRDTSAAQVKANELERKARFQQGAPNPLESAGDSLKNLGQQVKDNVEEVVK</sequence>
<evidence type="ECO:0000256" key="1">
    <source>
        <dbReference type="SAM" id="MobiDB-lite"/>
    </source>
</evidence>
<name>A0ABW6IGN0_9CYAN</name>
<evidence type="ECO:0000313" key="4">
    <source>
        <dbReference type="Proteomes" id="UP001600165"/>
    </source>
</evidence>